<keyword evidence="3 5" id="KW-0238">DNA-binding</keyword>
<reference evidence="9" key="1">
    <citation type="journal article" date="2010" name="Stand. Genomic Sci.">
        <title>Complete genome sequence of Sulfurimonas autotrophica type strain (OK10).</title>
        <authorList>
            <person name="Sikorski J."/>
            <person name="Munk C."/>
            <person name="Lapidus A."/>
            <person name="Djao O."/>
            <person name="Lucas S."/>
            <person name="Glavina Del Rio T."/>
            <person name="Nolan M."/>
            <person name="Tice H."/>
            <person name="Han C."/>
            <person name="Cheng J."/>
            <person name="Tapia R."/>
            <person name="Goodwin L."/>
            <person name="Pitluck S."/>
            <person name="Liolios K."/>
            <person name="Ivanova N."/>
            <person name="Mavromatis K."/>
            <person name="Mikhailova N."/>
            <person name="Pati A."/>
            <person name="Sims D."/>
            <person name="Meincke L."/>
            <person name="Brettin T."/>
            <person name="Detter J."/>
            <person name="Chen A."/>
            <person name="Palaniappan K."/>
            <person name="Land M."/>
            <person name="Hauser L."/>
            <person name="Chang Y."/>
            <person name="Jeffries C."/>
            <person name="Rohde M."/>
            <person name="Lang E."/>
            <person name="Spring S."/>
            <person name="Goker M."/>
            <person name="Woyke T."/>
            <person name="Bristow J."/>
            <person name="Eisen J."/>
            <person name="Markowitz V."/>
            <person name="Hugenholtz P."/>
            <person name="Kyrpides N."/>
            <person name="Klenk H."/>
        </authorList>
    </citation>
    <scope>NUCLEOTIDE SEQUENCE [LARGE SCALE GENOMIC DNA]</scope>
    <source>
        <strain evidence="9">ATCC BAA-671 / DSM 16294 / JCM 11897 / OK10</strain>
    </source>
</reference>
<accession>E0USP0</accession>
<dbReference type="InterPro" id="IPR011010">
    <property type="entry name" value="DNA_brk_join_enz"/>
</dbReference>
<evidence type="ECO:0000313" key="8">
    <source>
        <dbReference type="EMBL" id="ADN09203.1"/>
    </source>
</evidence>
<dbReference type="Gene3D" id="1.10.150.130">
    <property type="match status" value="1"/>
</dbReference>
<dbReference type="GO" id="GO:0015074">
    <property type="term" value="P:DNA integration"/>
    <property type="evidence" value="ECO:0007669"/>
    <property type="project" value="UniProtKB-KW"/>
</dbReference>
<evidence type="ECO:0000256" key="1">
    <source>
        <dbReference type="ARBA" id="ARBA00008857"/>
    </source>
</evidence>
<keyword evidence="9" id="KW-1185">Reference proteome</keyword>
<dbReference type="InterPro" id="IPR050090">
    <property type="entry name" value="Tyrosine_recombinase_XerCD"/>
</dbReference>
<evidence type="ECO:0000256" key="5">
    <source>
        <dbReference type="PROSITE-ProRule" id="PRU01248"/>
    </source>
</evidence>
<evidence type="ECO:0000259" key="7">
    <source>
        <dbReference type="PROSITE" id="PS51900"/>
    </source>
</evidence>
<dbReference type="Proteomes" id="UP000007803">
    <property type="component" value="Chromosome"/>
</dbReference>
<comment type="similarity">
    <text evidence="1">Belongs to the 'phage' integrase family.</text>
</comment>
<evidence type="ECO:0000313" key="9">
    <source>
        <dbReference type="Proteomes" id="UP000007803"/>
    </source>
</evidence>
<dbReference type="AlphaFoldDB" id="E0USP0"/>
<dbReference type="PROSITE" id="PS51900">
    <property type="entry name" value="CB"/>
    <property type="match status" value="1"/>
</dbReference>
<dbReference type="InterPro" id="IPR004107">
    <property type="entry name" value="Integrase_SAM-like_N"/>
</dbReference>
<dbReference type="SUPFAM" id="SSF56349">
    <property type="entry name" value="DNA breaking-rejoining enzymes"/>
    <property type="match status" value="1"/>
</dbReference>
<dbReference type="InterPro" id="IPR010998">
    <property type="entry name" value="Integrase_recombinase_N"/>
</dbReference>
<dbReference type="PANTHER" id="PTHR30349">
    <property type="entry name" value="PHAGE INTEGRASE-RELATED"/>
    <property type="match status" value="1"/>
</dbReference>
<dbReference type="Pfam" id="PF00589">
    <property type="entry name" value="Phage_integrase"/>
    <property type="match status" value="1"/>
</dbReference>
<name>E0USP0_SULAO</name>
<protein>
    <submittedName>
        <fullName evidence="8">Integron integrase</fullName>
    </submittedName>
</protein>
<proteinExistence type="inferred from homology"/>
<dbReference type="Pfam" id="PF13495">
    <property type="entry name" value="Phage_int_SAM_4"/>
    <property type="match status" value="1"/>
</dbReference>
<feature type="domain" description="Core-binding (CB)" evidence="7">
    <location>
        <begin position="5"/>
        <end position="85"/>
    </location>
</feature>
<dbReference type="HOGENOM" id="CLU_027562_37_0_7"/>
<keyword evidence="2" id="KW-0229">DNA integration</keyword>
<evidence type="ECO:0000256" key="3">
    <source>
        <dbReference type="ARBA" id="ARBA00023125"/>
    </source>
</evidence>
<dbReference type="InterPro" id="IPR013762">
    <property type="entry name" value="Integrase-like_cat_sf"/>
</dbReference>
<keyword evidence="4" id="KW-0233">DNA recombination</keyword>
<dbReference type="RefSeq" id="WP_013326959.1">
    <property type="nucleotide sequence ID" value="NC_014506.1"/>
</dbReference>
<dbReference type="InterPro" id="IPR044068">
    <property type="entry name" value="CB"/>
</dbReference>
<dbReference type="PANTHER" id="PTHR30349:SF64">
    <property type="entry name" value="PROPHAGE INTEGRASE INTD-RELATED"/>
    <property type="match status" value="1"/>
</dbReference>
<dbReference type="KEGG" id="sua:Saut_1155"/>
<dbReference type="InterPro" id="IPR002104">
    <property type="entry name" value="Integrase_catalytic"/>
</dbReference>
<dbReference type="InterPro" id="IPR011946">
    <property type="entry name" value="Integrase_integron-type"/>
</dbReference>
<dbReference type="EMBL" id="CP002205">
    <property type="protein sequence ID" value="ADN09203.1"/>
    <property type="molecule type" value="Genomic_DNA"/>
</dbReference>
<gene>
    <name evidence="8" type="ordered locus">Saut_1155</name>
</gene>
<feature type="domain" description="Tyr recombinase" evidence="6">
    <location>
        <begin position="104"/>
        <end position="317"/>
    </location>
</feature>
<dbReference type="PROSITE" id="PS51898">
    <property type="entry name" value="TYR_RECOMBINASE"/>
    <property type="match status" value="1"/>
</dbReference>
<dbReference type="STRING" id="563040.Saut_1155"/>
<sequence>MSAKKKLLDIVREKIRFMHYSISTEKTYIHWIKHYILFHNKKHPIDMAKKEIEEFLTFLAVKKQVSPTTQNQAFSAILFLYKEVLGLDTVEWNIQALRAQERKHIPVVLTKEEVQKVLQNLTGIYKLVTTLMYGCGLRMSEVLNIRIKDIDFGFNKLYIWDSKSLKDKTIPLPLKLKEELLVQVQRVQDIHVKDLEDGYGSVYLPFAYEKKYPNAKYETKWQFLFPMRNISKDPRSNLKRRHHIHPQTLGRNIKIASKKANLNKRVTSHIFRHSYATHLLQTGIDLRSIQELLGHKSVETTMIYTHHTFALATVVSAFSARHVVSEMNKAKLISPLDF</sequence>
<evidence type="ECO:0000256" key="2">
    <source>
        <dbReference type="ARBA" id="ARBA00022908"/>
    </source>
</evidence>
<dbReference type="Gene3D" id="1.10.443.10">
    <property type="entry name" value="Intergrase catalytic core"/>
    <property type="match status" value="1"/>
</dbReference>
<dbReference type="GO" id="GO:0003677">
    <property type="term" value="F:DNA binding"/>
    <property type="evidence" value="ECO:0007669"/>
    <property type="project" value="UniProtKB-UniRule"/>
</dbReference>
<dbReference type="eggNOG" id="COG4974">
    <property type="taxonomic scope" value="Bacteria"/>
</dbReference>
<evidence type="ECO:0000256" key="4">
    <source>
        <dbReference type="ARBA" id="ARBA00023172"/>
    </source>
</evidence>
<dbReference type="GO" id="GO:0006310">
    <property type="term" value="P:DNA recombination"/>
    <property type="evidence" value="ECO:0007669"/>
    <property type="project" value="UniProtKB-KW"/>
</dbReference>
<organism evidence="8 9">
    <name type="scientific">Sulfurimonas autotrophica (strain ATCC BAA-671 / DSM 16294 / JCM 11897 / OK10)</name>
    <dbReference type="NCBI Taxonomy" id="563040"/>
    <lineage>
        <taxon>Bacteria</taxon>
        <taxon>Pseudomonadati</taxon>
        <taxon>Campylobacterota</taxon>
        <taxon>Epsilonproteobacteria</taxon>
        <taxon>Campylobacterales</taxon>
        <taxon>Sulfurimonadaceae</taxon>
        <taxon>Sulfurimonas</taxon>
    </lineage>
</organism>
<dbReference type="NCBIfam" id="TIGR02249">
    <property type="entry name" value="integrase_gron"/>
    <property type="match status" value="1"/>
</dbReference>
<evidence type="ECO:0000259" key="6">
    <source>
        <dbReference type="PROSITE" id="PS51898"/>
    </source>
</evidence>